<dbReference type="PRINTS" id="PR00811">
    <property type="entry name" value="BCTERIALGSPD"/>
</dbReference>
<dbReference type="InterPro" id="IPR004846">
    <property type="entry name" value="T2SS/T3SS_dom"/>
</dbReference>
<evidence type="ECO:0000313" key="6">
    <source>
        <dbReference type="Proteomes" id="UP000237684"/>
    </source>
</evidence>
<evidence type="ECO:0000313" key="5">
    <source>
        <dbReference type="EMBL" id="PQV63158.1"/>
    </source>
</evidence>
<comment type="similarity">
    <text evidence="1">Belongs to the bacterial secretin family.</text>
</comment>
<dbReference type="Proteomes" id="UP000237684">
    <property type="component" value="Unassembled WGS sequence"/>
</dbReference>
<feature type="domain" description="Type II/III secretion system secretin-like" evidence="4">
    <location>
        <begin position="399"/>
        <end position="556"/>
    </location>
</feature>
<dbReference type="OrthoDB" id="9779724at2"/>
<dbReference type="Pfam" id="PF00263">
    <property type="entry name" value="Secretin"/>
    <property type="match status" value="1"/>
</dbReference>
<dbReference type="AlphaFoldDB" id="A0A2S8SQU4"/>
<accession>A0A2S8SQU4</accession>
<dbReference type="InParanoid" id="A0A2S8SQU4"/>
<evidence type="ECO:0000256" key="1">
    <source>
        <dbReference type="RuleBase" id="RU004003"/>
    </source>
</evidence>
<keyword evidence="6" id="KW-1185">Reference proteome</keyword>
<dbReference type="GO" id="GO:0015627">
    <property type="term" value="C:type II protein secretion system complex"/>
    <property type="evidence" value="ECO:0007669"/>
    <property type="project" value="TreeGrafter"/>
</dbReference>
<gene>
    <name evidence="5" type="ORF">B1R32_11566</name>
</gene>
<dbReference type="PANTHER" id="PTHR30332">
    <property type="entry name" value="PROBABLE GENERAL SECRETION PATHWAY PROTEIN D"/>
    <property type="match status" value="1"/>
</dbReference>
<keyword evidence="3" id="KW-0732">Signal</keyword>
<feature type="compositionally biased region" description="Low complexity" evidence="2">
    <location>
        <begin position="64"/>
        <end position="79"/>
    </location>
</feature>
<dbReference type="RefSeq" id="WP_106380745.1">
    <property type="nucleotide sequence ID" value="NZ_NIGF01000015.1"/>
</dbReference>
<protein>
    <submittedName>
        <fullName evidence="5">Type II and III secretion system protein</fullName>
    </submittedName>
</protein>
<feature type="signal peptide" evidence="3">
    <location>
        <begin position="1"/>
        <end position="23"/>
    </location>
</feature>
<reference evidence="5 6" key="1">
    <citation type="journal article" date="2018" name="Syst. Appl. Microbiol.">
        <title>Abditibacterium utsteinense sp. nov., the first cultivated member of candidate phylum FBP, isolated from ice-free Antarctic soil samples.</title>
        <authorList>
            <person name="Tahon G."/>
            <person name="Tytgat B."/>
            <person name="Lebbe L."/>
            <person name="Carlier A."/>
            <person name="Willems A."/>
        </authorList>
    </citation>
    <scope>NUCLEOTIDE SEQUENCE [LARGE SCALE GENOMIC DNA]</scope>
    <source>
        <strain evidence="5 6">LMG 29911</strain>
    </source>
</reference>
<dbReference type="InterPro" id="IPR050810">
    <property type="entry name" value="Bact_Secretion_Sys_Channel"/>
</dbReference>
<dbReference type="PANTHER" id="PTHR30332:SF17">
    <property type="entry name" value="TYPE IV PILIATION SYSTEM PROTEIN DR_0774-RELATED"/>
    <property type="match status" value="1"/>
</dbReference>
<comment type="caution">
    <text evidence="5">The sequence shown here is derived from an EMBL/GenBank/DDBJ whole genome shotgun (WGS) entry which is preliminary data.</text>
</comment>
<feature type="region of interest" description="Disordered" evidence="2">
    <location>
        <begin position="25"/>
        <end position="79"/>
    </location>
</feature>
<feature type="region of interest" description="Disordered" evidence="2">
    <location>
        <begin position="159"/>
        <end position="181"/>
    </location>
</feature>
<dbReference type="Gene3D" id="3.55.50.30">
    <property type="match status" value="1"/>
</dbReference>
<organism evidence="5 6">
    <name type="scientific">Abditibacterium utsteinense</name>
    <dbReference type="NCBI Taxonomy" id="1960156"/>
    <lineage>
        <taxon>Bacteria</taxon>
        <taxon>Pseudomonadati</taxon>
        <taxon>Abditibacteriota</taxon>
        <taxon>Abditibacteriia</taxon>
        <taxon>Abditibacteriales</taxon>
        <taxon>Abditibacteriaceae</taxon>
        <taxon>Abditibacterium</taxon>
    </lineage>
</organism>
<feature type="compositionally biased region" description="Low complexity" evidence="2">
    <location>
        <begin position="25"/>
        <end position="46"/>
    </location>
</feature>
<feature type="chain" id="PRO_5015766506" evidence="3">
    <location>
        <begin position="24"/>
        <end position="621"/>
    </location>
</feature>
<dbReference type="EMBL" id="NIGF01000015">
    <property type="protein sequence ID" value="PQV63158.1"/>
    <property type="molecule type" value="Genomic_DNA"/>
</dbReference>
<evidence type="ECO:0000259" key="4">
    <source>
        <dbReference type="Pfam" id="PF00263"/>
    </source>
</evidence>
<evidence type="ECO:0000256" key="2">
    <source>
        <dbReference type="SAM" id="MobiDB-lite"/>
    </source>
</evidence>
<evidence type="ECO:0000256" key="3">
    <source>
        <dbReference type="SAM" id="SignalP"/>
    </source>
</evidence>
<dbReference type="InterPro" id="IPR001775">
    <property type="entry name" value="GspD/PilQ"/>
</dbReference>
<dbReference type="GO" id="GO:0009306">
    <property type="term" value="P:protein secretion"/>
    <property type="evidence" value="ECO:0007669"/>
    <property type="project" value="InterPro"/>
</dbReference>
<dbReference type="PROSITE" id="PS00875">
    <property type="entry name" value="T2SP_D"/>
    <property type="match status" value="1"/>
</dbReference>
<proteinExistence type="inferred from homology"/>
<feature type="region of interest" description="Disordered" evidence="2">
    <location>
        <begin position="598"/>
        <end position="621"/>
    </location>
</feature>
<sequence>MFPNTFRRGAFAALLLCASTARAQQADTPTTATPTASDAAPSTSPAVTPPQSVPTDTPILAPETASGSATPGTATPGTATPVLTPNLNQNTSAPVILSGAATNGSATNGRVGNGGVATRASVNRARQRRGTNAGVSRAGVANTGVAVAATKNEGVAAATAAGATPNPPVAATKNEVAAPKPPAFPARGTLKIEGDTENLSVFAVSVDAAELLTAIAAKASLKLVVDDTISRRITLSVQGKSAREVISSIAGAYGLAAAEVEGVTLISEGIPRTPSSYLLSDIDQISTKYVDAANARNLLPVFLQDYVKVNGQQNAVVLSAPAEVLRKFRADIAGFDIPASQIMVDLLLVELTESGLDQLNLSLNYQNSGNALSISPSSGSVTYRALTKLPDTFASTLSALQETGRARVRANPRIATVSGRHASIFVGRQRYIVTPIDTGGGQRNFIDAGVRLDITPYTGGEKQIIIDVNAEVSTLSAVDPVTRLPEKSTRTTDTKVRVSDGQTIVIGGLKQSETRDVETKVPILGNLPLLGPLLFRSRDKRNTNTELVLFVTPRILSDTGHLPEQEEKDIKRRFLTPDLSAPLPAAPLIETMPRFKEAAPLPDMPPVTRALTPDPAPAEAK</sequence>
<name>A0A2S8SQU4_9BACT</name>
<dbReference type="InterPro" id="IPR004845">
    <property type="entry name" value="T2SS_GspD_CS"/>
</dbReference>